<comment type="caution">
    <text evidence="2">The sequence shown here is derived from an EMBL/GenBank/DDBJ whole genome shotgun (WGS) entry which is preliminary data.</text>
</comment>
<dbReference type="AlphaFoldDB" id="A0AAU9K7B1"/>
<keyword evidence="3" id="KW-1185">Reference proteome</keyword>
<keyword evidence="1" id="KW-0175">Coiled coil</keyword>
<name>A0AAU9K7B1_9CILI</name>
<evidence type="ECO:0000313" key="2">
    <source>
        <dbReference type="EMBL" id="CAG9332819.1"/>
    </source>
</evidence>
<feature type="coiled-coil region" evidence="1">
    <location>
        <begin position="126"/>
        <end position="160"/>
    </location>
</feature>
<sequence length="252" mass="29281">MMEIIYKESLQIDETIVRRLGCLLNNCSIEENFSELSHLIPCPLIPHNNTDTKLNVKLSLETDKKLVDDYNEMLHLLYFVNEDRIKLREMLFKLLCEISTGISNSHFQNFISRSQLVHYELLKKWNEKRAKEIDELKSQLKAAFQQIENLKENKNEASVSCQTESEFKLSEKGNIEKSKELFSYVPIGLNVFVQPSIRTSNSRRGSMCSTSSCVSENQIKISRIPRFRQKELAVQVAKLKTNQNLVKPKTHR</sequence>
<dbReference type="EMBL" id="CAJZBQ010000055">
    <property type="protein sequence ID" value="CAG9332819.1"/>
    <property type="molecule type" value="Genomic_DNA"/>
</dbReference>
<protein>
    <submittedName>
        <fullName evidence="2">Uncharacterized protein</fullName>
    </submittedName>
</protein>
<organism evidence="2 3">
    <name type="scientific">Blepharisma stoltei</name>
    <dbReference type="NCBI Taxonomy" id="1481888"/>
    <lineage>
        <taxon>Eukaryota</taxon>
        <taxon>Sar</taxon>
        <taxon>Alveolata</taxon>
        <taxon>Ciliophora</taxon>
        <taxon>Postciliodesmatophora</taxon>
        <taxon>Heterotrichea</taxon>
        <taxon>Heterotrichida</taxon>
        <taxon>Blepharismidae</taxon>
        <taxon>Blepharisma</taxon>
    </lineage>
</organism>
<reference evidence="2" key="1">
    <citation type="submission" date="2021-09" db="EMBL/GenBank/DDBJ databases">
        <authorList>
            <consortium name="AG Swart"/>
            <person name="Singh M."/>
            <person name="Singh A."/>
            <person name="Seah K."/>
            <person name="Emmerich C."/>
        </authorList>
    </citation>
    <scope>NUCLEOTIDE SEQUENCE</scope>
    <source>
        <strain evidence="2">ATCC30299</strain>
    </source>
</reference>
<proteinExistence type="predicted"/>
<evidence type="ECO:0000313" key="3">
    <source>
        <dbReference type="Proteomes" id="UP001162131"/>
    </source>
</evidence>
<gene>
    <name evidence="2" type="ORF">BSTOLATCC_MIC57108</name>
</gene>
<accession>A0AAU9K7B1</accession>
<evidence type="ECO:0000256" key="1">
    <source>
        <dbReference type="SAM" id="Coils"/>
    </source>
</evidence>
<dbReference type="Proteomes" id="UP001162131">
    <property type="component" value="Unassembled WGS sequence"/>
</dbReference>